<keyword evidence="3" id="KW-1185">Reference proteome</keyword>
<name>A0A9Y2JMR2_9PSEU</name>
<organism evidence="2 3">
    <name type="scientific">Amycolatopsis mongoliensis</name>
    <dbReference type="NCBI Taxonomy" id="715475"/>
    <lineage>
        <taxon>Bacteria</taxon>
        <taxon>Bacillati</taxon>
        <taxon>Actinomycetota</taxon>
        <taxon>Actinomycetes</taxon>
        <taxon>Pseudonocardiales</taxon>
        <taxon>Pseudonocardiaceae</taxon>
        <taxon>Amycolatopsis</taxon>
    </lineage>
</organism>
<feature type="domain" description="PPM-type phosphatase" evidence="1">
    <location>
        <begin position="1"/>
        <end position="62"/>
    </location>
</feature>
<sequence length="68" mass="7488">MLYTDGLVESRTRDLTLGVEWLLAGIPELLAAADLGAAWDKLIDELTHGRHDDDIALIHVRHRGEDGA</sequence>
<dbReference type="KEGG" id="amog:QRX60_46210"/>
<dbReference type="Pfam" id="PF07228">
    <property type="entry name" value="SpoIIE"/>
    <property type="match status" value="1"/>
</dbReference>
<protein>
    <submittedName>
        <fullName evidence="2">SpoIIE family protein phosphatase</fullName>
    </submittedName>
</protein>
<dbReference type="EMBL" id="CP127295">
    <property type="protein sequence ID" value="WIY01348.1"/>
    <property type="molecule type" value="Genomic_DNA"/>
</dbReference>
<evidence type="ECO:0000259" key="1">
    <source>
        <dbReference type="Pfam" id="PF07228"/>
    </source>
</evidence>
<dbReference type="Proteomes" id="UP001239397">
    <property type="component" value="Chromosome"/>
</dbReference>
<dbReference type="InterPro" id="IPR036457">
    <property type="entry name" value="PPM-type-like_dom_sf"/>
</dbReference>
<gene>
    <name evidence="2" type="ORF">QRX60_46210</name>
</gene>
<accession>A0A9Y2JMR2</accession>
<dbReference type="AlphaFoldDB" id="A0A9Y2JMR2"/>
<evidence type="ECO:0000313" key="3">
    <source>
        <dbReference type="Proteomes" id="UP001239397"/>
    </source>
</evidence>
<dbReference type="RefSeq" id="WP_285997798.1">
    <property type="nucleotide sequence ID" value="NZ_CP127295.1"/>
</dbReference>
<dbReference type="InterPro" id="IPR001932">
    <property type="entry name" value="PPM-type_phosphatase-like_dom"/>
</dbReference>
<reference evidence="2 3" key="1">
    <citation type="submission" date="2023-06" db="EMBL/GenBank/DDBJ databases">
        <authorList>
            <person name="Oyuntsetseg B."/>
            <person name="Kim S.B."/>
        </authorList>
    </citation>
    <scope>NUCLEOTIDE SEQUENCE [LARGE SCALE GENOMIC DNA]</scope>
    <source>
        <strain evidence="2 3">4-36</strain>
    </source>
</reference>
<evidence type="ECO:0000313" key="2">
    <source>
        <dbReference type="EMBL" id="WIY01348.1"/>
    </source>
</evidence>
<proteinExistence type="predicted"/>
<dbReference type="Gene3D" id="3.60.40.10">
    <property type="entry name" value="PPM-type phosphatase domain"/>
    <property type="match status" value="1"/>
</dbReference>